<protein>
    <recommendedName>
        <fullName evidence="3">DUF6536 domain-containing protein</fullName>
    </recommendedName>
</protein>
<keyword evidence="2" id="KW-0812">Transmembrane</keyword>
<feature type="domain" description="DUF6536" evidence="3">
    <location>
        <begin position="178"/>
        <end position="316"/>
    </location>
</feature>
<evidence type="ECO:0000256" key="1">
    <source>
        <dbReference type="SAM" id="MobiDB-lite"/>
    </source>
</evidence>
<feature type="transmembrane region" description="Helical" evidence="2">
    <location>
        <begin position="475"/>
        <end position="504"/>
    </location>
</feature>
<feature type="transmembrane region" description="Helical" evidence="2">
    <location>
        <begin position="578"/>
        <end position="603"/>
    </location>
</feature>
<organism evidence="4 5">
    <name type="scientific">Stachybotrys elegans</name>
    <dbReference type="NCBI Taxonomy" id="80388"/>
    <lineage>
        <taxon>Eukaryota</taxon>
        <taxon>Fungi</taxon>
        <taxon>Dikarya</taxon>
        <taxon>Ascomycota</taxon>
        <taxon>Pezizomycotina</taxon>
        <taxon>Sordariomycetes</taxon>
        <taxon>Hypocreomycetidae</taxon>
        <taxon>Hypocreales</taxon>
        <taxon>Stachybotryaceae</taxon>
        <taxon>Stachybotrys</taxon>
    </lineage>
</organism>
<keyword evidence="2" id="KW-1133">Transmembrane helix</keyword>
<feature type="transmembrane region" description="Helical" evidence="2">
    <location>
        <begin position="341"/>
        <end position="362"/>
    </location>
</feature>
<accession>A0A8K0SYY5</accession>
<dbReference type="AlphaFoldDB" id="A0A8K0SYY5"/>
<keyword evidence="2" id="KW-0472">Membrane</keyword>
<reference evidence="4" key="1">
    <citation type="journal article" date="2021" name="Nat. Commun.">
        <title>Genetic determinants of endophytism in the Arabidopsis root mycobiome.</title>
        <authorList>
            <person name="Mesny F."/>
            <person name="Miyauchi S."/>
            <person name="Thiergart T."/>
            <person name="Pickel B."/>
            <person name="Atanasova L."/>
            <person name="Karlsson M."/>
            <person name="Huettel B."/>
            <person name="Barry K.W."/>
            <person name="Haridas S."/>
            <person name="Chen C."/>
            <person name="Bauer D."/>
            <person name="Andreopoulos W."/>
            <person name="Pangilinan J."/>
            <person name="LaButti K."/>
            <person name="Riley R."/>
            <person name="Lipzen A."/>
            <person name="Clum A."/>
            <person name="Drula E."/>
            <person name="Henrissat B."/>
            <person name="Kohler A."/>
            <person name="Grigoriev I.V."/>
            <person name="Martin F.M."/>
            <person name="Hacquard S."/>
        </authorList>
    </citation>
    <scope>NUCLEOTIDE SEQUENCE</scope>
    <source>
        <strain evidence="4">MPI-CAGE-CH-0235</strain>
    </source>
</reference>
<gene>
    <name evidence="4" type="ORF">B0I35DRAFT_422380</name>
</gene>
<evidence type="ECO:0000259" key="3">
    <source>
        <dbReference type="Pfam" id="PF20163"/>
    </source>
</evidence>
<evidence type="ECO:0000256" key="2">
    <source>
        <dbReference type="SAM" id="Phobius"/>
    </source>
</evidence>
<feature type="transmembrane region" description="Helical" evidence="2">
    <location>
        <begin position="426"/>
        <end position="448"/>
    </location>
</feature>
<feature type="transmembrane region" description="Helical" evidence="2">
    <location>
        <begin position="233"/>
        <end position="250"/>
    </location>
</feature>
<evidence type="ECO:0000313" key="4">
    <source>
        <dbReference type="EMBL" id="KAH7326306.1"/>
    </source>
</evidence>
<feature type="transmembrane region" description="Helical" evidence="2">
    <location>
        <begin position="545"/>
        <end position="566"/>
    </location>
</feature>
<dbReference type="EMBL" id="JAGPNK010000002">
    <property type="protein sequence ID" value="KAH7326306.1"/>
    <property type="molecule type" value="Genomic_DNA"/>
</dbReference>
<dbReference type="OrthoDB" id="5429634at2759"/>
<sequence>MSSPKDLRTTVIAEEPDRTHYQYTWDVKGQVTNIKKVSDERRRARAQTGGSSSISSIFWPFGHQSTNGADNATLPSKGSHMRRRASSAGWDPIRPASSVLDMDIVPDYVINFMRGETPESLAQKRDRPQGARNPTYHMHAHKQSCQAAFYDDSLRLYEDLEKAQSRSPRYLKRIMTGWRGGVALNWLLAFVILLTASVCLMVLLIRARTLPPHSTLRTGQCGTIRNFNTGMHLIFNVVAVILLAGASYVFQVLTSPTRSEIDAAHMRRQYLDIGIPSFRNLILISRTRALLATMLLPLAVGSYVIYNALLSVTVNQDALGRNISDIISEAESCSLTVNGPLVAVLAVVNLIIVLGATMALAIRRLKPLATLGDAIQSFLSDPDPLTQDACLLTKSDIKSGKWGERQAKVWKAETHRWMQTPSMARWAIWASSWLAPLVGGAVALGLSLSAETQNAFTSFNQINSAYVLPFGPQRFASAIVAALPHLLLAVLYFSTNALLTLFFLSHELSQFAVPNRFTPLRVSTGQPVGSQKTSLYITLPRPVSWVLLFLFSGMSFILSQAVYLISAEGEKGWEGTLAISPLPLAVLLGLLLVLGSIVFSLALRKTDPTPTVDGGRPAGNPLALKGGSCSAVISARCHRAATEGEDMTLHAISWGVVGGEAPGAMAAHAAFSMGPVGAVNVGEGYA</sequence>
<dbReference type="PANTHER" id="PTHR35395">
    <property type="entry name" value="DUF6536 DOMAIN-CONTAINING PROTEIN"/>
    <property type="match status" value="1"/>
</dbReference>
<feature type="region of interest" description="Disordered" evidence="1">
    <location>
        <begin position="68"/>
        <end position="88"/>
    </location>
</feature>
<comment type="caution">
    <text evidence="4">The sequence shown here is derived from an EMBL/GenBank/DDBJ whole genome shotgun (WGS) entry which is preliminary data.</text>
</comment>
<dbReference type="PANTHER" id="PTHR35395:SF1">
    <property type="entry name" value="DUF6536 DOMAIN-CONTAINING PROTEIN"/>
    <property type="match status" value="1"/>
</dbReference>
<feature type="transmembrane region" description="Helical" evidence="2">
    <location>
        <begin position="182"/>
        <end position="205"/>
    </location>
</feature>
<proteinExistence type="predicted"/>
<feature type="transmembrane region" description="Helical" evidence="2">
    <location>
        <begin position="289"/>
        <end position="309"/>
    </location>
</feature>
<dbReference type="Proteomes" id="UP000813444">
    <property type="component" value="Unassembled WGS sequence"/>
</dbReference>
<evidence type="ECO:0000313" key="5">
    <source>
        <dbReference type="Proteomes" id="UP000813444"/>
    </source>
</evidence>
<name>A0A8K0SYY5_9HYPO</name>
<keyword evidence="5" id="KW-1185">Reference proteome</keyword>
<dbReference type="Pfam" id="PF20163">
    <property type="entry name" value="DUF6536"/>
    <property type="match status" value="1"/>
</dbReference>
<dbReference type="InterPro" id="IPR046623">
    <property type="entry name" value="DUF6536"/>
</dbReference>